<reference evidence="1" key="1">
    <citation type="submission" date="2019-08" db="EMBL/GenBank/DDBJ databases">
        <authorList>
            <person name="Kucharzyk K."/>
            <person name="Murdoch R.W."/>
            <person name="Higgins S."/>
            <person name="Loffler F."/>
        </authorList>
    </citation>
    <scope>NUCLEOTIDE SEQUENCE</scope>
</reference>
<comment type="caution">
    <text evidence="1">The sequence shown here is derived from an EMBL/GenBank/DDBJ whole genome shotgun (WGS) entry which is preliminary data.</text>
</comment>
<gene>
    <name evidence="1" type="ORF">SDC9_137453</name>
</gene>
<dbReference type="Pfam" id="PF16126">
    <property type="entry name" value="DUF4838"/>
    <property type="match status" value="1"/>
</dbReference>
<sequence>MITLYTNDSDEVCNCPECTAVNAAEHSAAGTLIQTINDIAESLKKVRPDVTFRTLIWQSASNPPTQTKLADNVSIQLCAIGANMSKPYREDEAFMSYLNNWTALNCEKNVWDYNTNFTNYSTICPNISNIDDNIRLMYEHGITGYFMQGNAYGNSGEFGELRSYIVSKLLWDPYCDVEAIKKEFLRAYYGAGYKNIEAYIAYTEEHAVDRFDIICDPDKMIVLDNKQVAQCDTWWDGAEQAASNPQELERIQRSRIQLRYYKSMMSLGEFSWLNSPIDKWNAGEKLYDDMLSMGVDYISQGRTMRDRDVQLFILPTNKWKS</sequence>
<dbReference type="EMBL" id="VSSQ01037604">
    <property type="protein sequence ID" value="MPM90332.1"/>
    <property type="molecule type" value="Genomic_DNA"/>
</dbReference>
<dbReference type="PANTHER" id="PTHR47406:SF2">
    <property type="entry name" value="ALPHA GLUCURONIDASE N-TERMINAL DOMAIN-CONTAINING PROTEIN"/>
    <property type="match status" value="1"/>
</dbReference>
<evidence type="ECO:0008006" key="2">
    <source>
        <dbReference type="Google" id="ProtNLM"/>
    </source>
</evidence>
<accession>A0A645DP64</accession>
<proteinExistence type="predicted"/>
<organism evidence="1">
    <name type="scientific">bioreactor metagenome</name>
    <dbReference type="NCBI Taxonomy" id="1076179"/>
    <lineage>
        <taxon>unclassified sequences</taxon>
        <taxon>metagenomes</taxon>
        <taxon>ecological metagenomes</taxon>
    </lineage>
</organism>
<dbReference type="AlphaFoldDB" id="A0A645DP64"/>
<dbReference type="PANTHER" id="PTHR47406">
    <property type="entry name" value="COAGULATION FACTOR 5/8 TYPE, C-TERMINAL"/>
    <property type="match status" value="1"/>
</dbReference>
<dbReference type="InterPro" id="IPR032287">
    <property type="entry name" value="DUF4838"/>
</dbReference>
<evidence type="ECO:0000313" key="1">
    <source>
        <dbReference type="EMBL" id="MPM90332.1"/>
    </source>
</evidence>
<name>A0A645DP64_9ZZZZ</name>
<protein>
    <recommendedName>
        <fullName evidence="2">DUF4838 domain-containing protein</fullName>
    </recommendedName>
</protein>